<evidence type="ECO:0000256" key="4">
    <source>
        <dbReference type="SAM" id="SignalP"/>
    </source>
</evidence>
<gene>
    <name evidence="6" type="ORF">ACFOW7_08560</name>
</gene>
<dbReference type="PANTHER" id="PTHR10003">
    <property type="entry name" value="SUPEROXIDE DISMUTASE CU-ZN -RELATED"/>
    <property type="match status" value="1"/>
</dbReference>
<dbReference type="EMBL" id="JBHSBU010000001">
    <property type="protein sequence ID" value="MFC4159402.1"/>
    <property type="molecule type" value="Genomic_DNA"/>
</dbReference>
<evidence type="ECO:0000259" key="5">
    <source>
        <dbReference type="Pfam" id="PF00080"/>
    </source>
</evidence>
<comment type="similarity">
    <text evidence="1 2">Belongs to the Cu-Zn superoxide dismutase family.</text>
</comment>
<feature type="region of interest" description="Disordered" evidence="3">
    <location>
        <begin position="74"/>
        <end position="97"/>
    </location>
</feature>
<dbReference type="SUPFAM" id="SSF49329">
    <property type="entry name" value="Cu,Zn superoxide dismutase-like"/>
    <property type="match status" value="1"/>
</dbReference>
<evidence type="ECO:0000313" key="7">
    <source>
        <dbReference type="Proteomes" id="UP001595791"/>
    </source>
</evidence>
<comment type="function">
    <text evidence="2">Destroys radicals which are normally produced within the cells and which are toxic to biological systems.</text>
</comment>
<name>A0ABV8MNW7_9NEIS</name>
<evidence type="ECO:0000256" key="2">
    <source>
        <dbReference type="RuleBase" id="RU000393"/>
    </source>
</evidence>
<proteinExistence type="inferred from homology"/>
<dbReference type="InterPro" id="IPR024134">
    <property type="entry name" value="SOD_Cu/Zn_/chaperone"/>
</dbReference>
<dbReference type="Pfam" id="PF00080">
    <property type="entry name" value="Sod_Cu"/>
    <property type="match status" value="1"/>
</dbReference>
<evidence type="ECO:0000256" key="3">
    <source>
        <dbReference type="SAM" id="MobiDB-lite"/>
    </source>
</evidence>
<dbReference type="Proteomes" id="UP001595791">
    <property type="component" value="Unassembled WGS sequence"/>
</dbReference>
<reference evidence="7" key="1">
    <citation type="journal article" date="2019" name="Int. J. Syst. Evol. Microbiol.">
        <title>The Global Catalogue of Microorganisms (GCM) 10K type strain sequencing project: providing services to taxonomists for standard genome sequencing and annotation.</title>
        <authorList>
            <consortium name="The Broad Institute Genomics Platform"/>
            <consortium name="The Broad Institute Genome Sequencing Center for Infectious Disease"/>
            <person name="Wu L."/>
            <person name="Ma J."/>
        </authorList>
    </citation>
    <scope>NUCLEOTIDE SEQUENCE [LARGE SCALE GENOMIC DNA]</scope>
    <source>
        <strain evidence="7">LMG 29894</strain>
    </source>
</reference>
<dbReference type="RefSeq" id="WP_378163118.1">
    <property type="nucleotide sequence ID" value="NZ_JBHSBU010000001.1"/>
</dbReference>
<protein>
    <recommendedName>
        <fullName evidence="2">Superoxide dismutase [Cu-Zn]</fullName>
        <ecNumber evidence="2">1.15.1.1</ecNumber>
    </recommendedName>
</protein>
<feature type="domain" description="Superoxide dismutase copper/zinc binding" evidence="5">
    <location>
        <begin position="35"/>
        <end position="157"/>
    </location>
</feature>
<dbReference type="Gene3D" id="2.60.40.200">
    <property type="entry name" value="Superoxide dismutase, copper/zinc binding domain"/>
    <property type="match status" value="1"/>
</dbReference>
<comment type="caution">
    <text evidence="6">The sequence shown here is derived from an EMBL/GenBank/DDBJ whole genome shotgun (WGS) entry which is preliminary data.</text>
</comment>
<dbReference type="CDD" id="cd00305">
    <property type="entry name" value="Cu-Zn_Superoxide_Dismutase"/>
    <property type="match status" value="1"/>
</dbReference>
<organism evidence="6 7">
    <name type="scientific">Chitinimonas lacunae</name>
    <dbReference type="NCBI Taxonomy" id="1963018"/>
    <lineage>
        <taxon>Bacteria</taxon>
        <taxon>Pseudomonadati</taxon>
        <taxon>Pseudomonadota</taxon>
        <taxon>Betaproteobacteria</taxon>
        <taxon>Neisseriales</taxon>
        <taxon>Chitinibacteraceae</taxon>
        <taxon>Chitinimonas</taxon>
    </lineage>
</organism>
<dbReference type="InterPro" id="IPR001424">
    <property type="entry name" value="SOD_Cu_Zn_dom"/>
</dbReference>
<dbReference type="PRINTS" id="PR00068">
    <property type="entry name" value="CUZNDISMTASE"/>
</dbReference>
<dbReference type="InterPro" id="IPR036423">
    <property type="entry name" value="SOD-like_Cu/Zn_dom_sf"/>
</dbReference>
<dbReference type="InterPro" id="IPR018152">
    <property type="entry name" value="SOD_Cu/Zn_BS"/>
</dbReference>
<evidence type="ECO:0000313" key="6">
    <source>
        <dbReference type="EMBL" id="MFC4159402.1"/>
    </source>
</evidence>
<feature type="chain" id="PRO_5046359490" description="Superoxide dismutase [Cu-Zn]" evidence="4">
    <location>
        <begin position="18"/>
        <end position="158"/>
    </location>
</feature>
<comment type="catalytic activity">
    <reaction evidence="2">
        <text>2 superoxide + 2 H(+) = H2O2 + O2</text>
        <dbReference type="Rhea" id="RHEA:20696"/>
        <dbReference type="ChEBI" id="CHEBI:15378"/>
        <dbReference type="ChEBI" id="CHEBI:15379"/>
        <dbReference type="ChEBI" id="CHEBI:16240"/>
        <dbReference type="ChEBI" id="CHEBI:18421"/>
        <dbReference type="EC" id="1.15.1.1"/>
    </reaction>
</comment>
<feature type="signal peptide" evidence="4">
    <location>
        <begin position="1"/>
        <end position="17"/>
    </location>
</feature>
<feature type="region of interest" description="Disordered" evidence="3">
    <location>
        <begin position="139"/>
        <end position="158"/>
    </location>
</feature>
<comment type="cofactor">
    <cofactor evidence="2">
        <name>Cu cation</name>
        <dbReference type="ChEBI" id="CHEBI:23378"/>
    </cofactor>
    <text evidence="2">Binds 1 copper ion per subunit.</text>
</comment>
<keyword evidence="2" id="KW-0479">Metal-binding</keyword>
<keyword evidence="2" id="KW-0186">Copper</keyword>
<keyword evidence="4" id="KW-0732">Signal</keyword>
<keyword evidence="2" id="KW-0862">Zinc</keyword>
<comment type="cofactor">
    <cofactor evidence="2">
        <name>Zn(2+)</name>
        <dbReference type="ChEBI" id="CHEBI:29105"/>
    </cofactor>
    <text evidence="2">Binds 1 zinc ion per subunit.</text>
</comment>
<dbReference type="EC" id="1.15.1.1" evidence="2"/>
<accession>A0ABV8MNW7</accession>
<evidence type="ECO:0000256" key="1">
    <source>
        <dbReference type="ARBA" id="ARBA00010457"/>
    </source>
</evidence>
<keyword evidence="7" id="KW-1185">Reference proteome</keyword>
<dbReference type="PROSITE" id="PS00332">
    <property type="entry name" value="SOD_CU_ZN_2"/>
    <property type="match status" value="1"/>
</dbReference>
<keyword evidence="2" id="KW-0560">Oxidoreductase</keyword>
<sequence length="158" mass="16216">MKKIIWAVWLCASAAIAADAPVKVELNPTVGNSARGALTLSETSDGVTVQGTLENLTPGQHGFHLHENAECAGNAEGAGGHYNPTGKPHGSPDADHHQGDLGNVMADNSGRAKVDAKVKGATLATLKGRAVIVHEKRDDLRSQPSGDAGGRVACGAIR</sequence>